<dbReference type="RefSeq" id="WP_190466399.1">
    <property type="nucleotide sequence ID" value="NZ_JACJPW010000046.1"/>
</dbReference>
<dbReference type="CDD" id="cd14014">
    <property type="entry name" value="STKc_PknB_like"/>
    <property type="match status" value="1"/>
</dbReference>
<accession>A0A926ZH76</accession>
<dbReference type="CDD" id="cd00200">
    <property type="entry name" value="WD40"/>
    <property type="match status" value="1"/>
</dbReference>
<dbReference type="PROSITE" id="PS00678">
    <property type="entry name" value="WD_REPEATS_1"/>
    <property type="match status" value="2"/>
</dbReference>
<keyword evidence="1 3" id="KW-0853">WD repeat</keyword>
<dbReference type="InterPro" id="IPR015943">
    <property type="entry name" value="WD40/YVTN_repeat-like_dom_sf"/>
</dbReference>
<feature type="repeat" description="WD" evidence="3">
    <location>
        <begin position="443"/>
        <end position="484"/>
    </location>
</feature>
<dbReference type="PANTHER" id="PTHR19846">
    <property type="entry name" value="WD40 REPEAT PROTEIN"/>
    <property type="match status" value="1"/>
</dbReference>
<dbReference type="EMBL" id="JACJPW010000046">
    <property type="protein sequence ID" value="MBD2182993.1"/>
    <property type="molecule type" value="Genomic_DNA"/>
</dbReference>
<feature type="repeat" description="WD" evidence="3">
    <location>
        <begin position="485"/>
        <end position="526"/>
    </location>
</feature>
<dbReference type="InterPro" id="IPR020472">
    <property type="entry name" value="WD40_PAC1"/>
</dbReference>
<dbReference type="PROSITE" id="PS50082">
    <property type="entry name" value="WD_REPEATS_2"/>
    <property type="match status" value="7"/>
</dbReference>
<evidence type="ECO:0000256" key="2">
    <source>
        <dbReference type="ARBA" id="ARBA00022737"/>
    </source>
</evidence>
<dbReference type="InterPro" id="IPR019775">
    <property type="entry name" value="WD40_repeat_CS"/>
</dbReference>
<dbReference type="Gene3D" id="2.130.10.10">
    <property type="entry name" value="YVTN repeat-like/Quinoprotein amine dehydrogenase"/>
    <property type="match status" value="3"/>
</dbReference>
<dbReference type="InterPro" id="IPR001632">
    <property type="entry name" value="WD40_G-protein_beta-like"/>
</dbReference>
<keyword evidence="6" id="KW-0418">Kinase</keyword>
<feature type="repeat" description="WD" evidence="3">
    <location>
        <begin position="401"/>
        <end position="442"/>
    </location>
</feature>
<keyword evidence="2" id="KW-0677">Repeat</keyword>
<dbReference type="GO" id="GO:0030621">
    <property type="term" value="F:U4 snRNA binding"/>
    <property type="evidence" value="ECO:0007669"/>
    <property type="project" value="TreeGrafter"/>
</dbReference>
<dbReference type="PRINTS" id="PR00319">
    <property type="entry name" value="GPROTEINB"/>
</dbReference>
<proteinExistence type="predicted"/>
<protein>
    <submittedName>
        <fullName evidence="6">Serine/threonine protein kinase</fullName>
    </submittedName>
</protein>
<evidence type="ECO:0000256" key="4">
    <source>
        <dbReference type="PROSITE-ProRule" id="PRU10141"/>
    </source>
</evidence>
<evidence type="ECO:0000256" key="1">
    <source>
        <dbReference type="ARBA" id="ARBA00022574"/>
    </source>
</evidence>
<feature type="binding site" evidence="4">
    <location>
        <position position="66"/>
    </location>
    <ligand>
        <name>ATP</name>
        <dbReference type="ChEBI" id="CHEBI:30616"/>
    </ligand>
</feature>
<reference evidence="6" key="1">
    <citation type="journal article" date="2015" name="ISME J.">
        <title>Draft Genome Sequence of Streptomyces incarnatus NRRL8089, which Produces the Nucleoside Antibiotic Sinefungin.</title>
        <authorList>
            <person name="Oshima K."/>
            <person name="Hattori M."/>
            <person name="Shimizu H."/>
            <person name="Fukuda K."/>
            <person name="Nemoto M."/>
            <person name="Inagaki K."/>
            <person name="Tamura T."/>
        </authorList>
    </citation>
    <scope>NUCLEOTIDE SEQUENCE</scope>
    <source>
        <strain evidence="6">FACHB-1375</strain>
    </source>
</reference>
<dbReference type="PRINTS" id="PR00320">
    <property type="entry name" value="GPROTEINBRPT"/>
</dbReference>
<dbReference type="SUPFAM" id="SSF56112">
    <property type="entry name" value="Protein kinase-like (PK-like)"/>
    <property type="match status" value="1"/>
</dbReference>
<evidence type="ECO:0000259" key="5">
    <source>
        <dbReference type="PROSITE" id="PS50011"/>
    </source>
</evidence>
<dbReference type="GO" id="GO:0005524">
    <property type="term" value="F:ATP binding"/>
    <property type="evidence" value="ECO:0007669"/>
    <property type="project" value="UniProtKB-UniRule"/>
</dbReference>
<feature type="repeat" description="WD" evidence="3">
    <location>
        <begin position="569"/>
        <end position="610"/>
    </location>
</feature>
<dbReference type="GO" id="GO:0004674">
    <property type="term" value="F:protein serine/threonine kinase activity"/>
    <property type="evidence" value="ECO:0007669"/>
    <property type="project" value="UniProtKB-KW"/>
</dbReference>
<dbReference type="Pfam" id="PF00400">
    <property type="entry name" value="WD40"/>
    <property type="match status" value="7"/>
</dbReference>
<dbReference type="SMART" id="SM00220">
    <property type="entry name" value="S_TKc"/>
    <property type="match status" value="1"/>
</dbReference>
<feature type="repeat" description="WD" evidence="3">
    <location>
        <begin position="611"/>
        <end position="645"/>
    </location>
</feature>
<dbReference type="PROSITE" id="PS50011">
    <property type="entry name" value="PROTEIN_KINASE_DOM"/>
    <property type="match status" value="1"/>
</dbReference>
<dbReference type="Gene3D" id="1.10.510.10">
    <property type="entry name" value="Transferase(Phosphotransferase) domain 1"/>
    <property type="match status" value="1"/>
</dbReference>
<keyword evidence="7" id="KW-1185">Reference proteome</keyword>
<dbReference type="SMART" id="SM00320">
    <property type="entry name" value="WD40"/>
    <property type="match status" value="7"/>
</dbReference>
<dbReference type="SUPFAM" id="SSF50978">
    <property type="entry name" value="WD40 repeat-like"/>
    <property type="match status" value="1"/>
</dbReference>
<comment type="caution">
    <text evidence="6">The sequence shown here is derived from an EMBL/GenBank/DDBJ whole genome shotgun (WGS) entry which is preliminary data.</text>
</comment>
<evidence type="ECO:0000313" key="7">
    <source>
        <dbReference type="Proteomes" id="UP000641646"/>
    </source>
</evidence>
<dbReference type="PROSITE" id="PS00107">
    <property type="entry name" value="PROTEIN_KINASE_ATP"/>
    <property type="match status" value="1"/>
</dbReference>
<organism evidence="6 7">
    <name type="scientific">Aerosakkonema funiforme FACHB-1375</name>
    <dbReference type="NCBI Taxonomy" id="2949571"/>
    <lineage>
        <taxon>Bacteria</taxon>
        <taxon>Bacillati</taxon>
        <taxon>Cyanobacteriota</taxon>
        <taxon>Cyanophyceae</taxon>
        <taxon>Oscillatoriophycideae</taxon>
        <taxon>Aerosakkonematales</taxon>
        <taxon>Aerosakkonemataceae</taxon>
        <taxon>Aerosakkonema</taxon>
    </lineage>
</organism>
<feature type="repeat" description="WD" evidence="3">
    <location>
        <begin position="359"/>
        <end position="400"/>
    </location>
</feature>
<keyword evidence="4" id="KW-0067">ATP-binding</keyword>
<dbReference type="InterPro" id="IPR011009">
    <property type="entry name" value="Kinase-like_dom_sf"/>
</dbReference>
<dbReference type="InterPro" id="IPR000719">
    <property type="entry name" value="Prot_kinase_dom"/>
</dbReference>
<dbReference type="InterPro" id="IPR036322">
    <property type="entry name" value="WD40_repeat_dom_sf"/>
</dbReference>
<evidence type="ECO:0000313" key="6">
    <source>
        <dbReference type="EMBL" id="MBD2182993.1"/>
    </source>
</evidence>
<sequence length="645" mass="71820">MAYCLNPDCQKPTSNPQGTKFCQNCGSKLLLSDRYRAIKLIGEGGFGRTFLAVDEYKPSKPRCVIKQFFYQGAGAEIAVELFEQEAVRLDDLGKHPQIPELFAHFEVDKRQYLVQEFIDGQNLAQALETEGAFSETQIRDLLNNLLPVLDFIHSHNIIHRDIKPENIIRRSPQGGSPPGGTKTDELVLVDFGAAKFVSAAAFPRTGTKIGTAEYSAPEQMMGRAEFGSDLYSLGVTCIHLLTQMHPFDLFSISEDAWVWRDYLHSPLQDRNLGKVLDKMLERATSRRYRSAQEILEELNPQPTAIKNWSNSIPLGNLYGNVNTPSPIPNQQLPIANSRSPITYIQSSTLVKNWRCDRTLIGHSNWVWSVAFSPDSKTLASGSRDKTIKLWDLQTGKQIRTLWGHSNWVWSVAFSPDGKTLVSGSGDKTLKVWQIPSGKIIRTLEGHSGPIYAIAFSPDGRTIASGSGDKTLKIWDCGSSEAIHTLTRHLFWVRCIAISPDGQTLASGGLDNNIHLWQINSGRWSRTFAGHSNWVRFIAFSPDGQFLASASYDKTIKVWDLYSGKEIYTLSEHTDLVGCVAISPDGQILASSSRDKTIKLWQLSTGREISNITERSDAVSYITFSPDGQTLAAANFDGTINIWRCD</sequence>
<dbReference type="InterPro" id="IPR001680">
    <property type="entry name" value="WD40_rpt"/>
</dbReference>
<feature type="domain" description="Protein kinase" evidence="5">
    <location>
        <begin position="35"/>
        <end position="304"/>
    </location>
</feature>
<dbReference type="GO" id="GO:0017070">
    <property type="term" value="F:U6 snRNA binding"/>
    <property type="evidence" value="ECO:0007669"/>
    <property type="project" value="TreeGrafter"/>
</dbReference>
<reference evidence="6" key="2">
    <citation type="submission" date="2020-08" db="EMBL/GenBank/DDBJ databases">
        <authorList>
            <person name="Chen M."/>
            <person name="Teng W."/>
            <person name="Zhao L."/>
            <person name="Hu C."/>
            <person name="Zhou Y."/>
            <person name="Han B."/>
            <person name="Song L."/>
            <person name="Shu W."/>
        </authorList>
    </citation>
    <scope>NUCLEOTIDE SEQUENCE</scope>
    <source>
        <strain evidence="6">FACHB-1375</strain>
    </source>
</reference>
<dbReference type="Pfam" id="PF00069">
    <property type="entry name" value="Pkinase"/>
    <property type="match status" value="1"/>
</dbReference>
<evidence type="ECO:0000256" key="3">
    <source>
        <dbReference type="PROSITE-ProRule" id="PRU00221"/>
    </source>
</evidence>
<dbReference type="PROSITE" id="PS50294">
    <property type="entry name" value="WD_REPEATS_REGION"/>
    <property type="match status" value="7"/>
</dbReference>
<keyword evidence="6" id="KW-0723">Serine/threonine-protein kinase</keyword>
<dbReference type="Proteomes" id="UP000641646">
    <property type="component" value="Unassembled WGS sequence"/>
</dbReference>
<dbReference type="PANTHER" id="PTHR19846:SF0">
    <property type="entry name" value="PRE-MRNA PROCESSING FACTOR 4"/>
    <property type="match status" value="1"/>
</dbReference>
<keyword evidence="4" id="KW-0547">Nucleotide-binding</keyword>
<gene>
    <name evidence="6" type="ORF">H6G03_18315</name>
</gene>
<dbReference type="GO" id="GO:0000398">
    <property type="term" value="P:mRNA splicing, via spliceosome"/>
    <property type="evidence" value="ECO:0007669"/>
    <property type="project" value="TreeGrafter"/>
</dbReference>
<dbReference type="Gene3D" id="3.30.200.20">
    <property type="entry name" value="Phosphorylase Kinase, domain 1"/>
    <property type="match status" value="1"/>
</dbReference>
<name>A0A926ZH76_9CYAN</name>
<dbReference type="NCBIfam" id="NF045510">
    <property type="entry name" value="4Cys_prefix_kin"/>
    <property type="match status" value="1"/>
</dbReference>
<keyword evidence="6" id="KW-0808">Transferase</keyword>
<feature type="repeat" description="WD" evidence="3">
    <location>
        <begin position="527"/>
        <end position="568"/>
    </location>
</feature>
<dbReference type="AlphaFoldDB" id="A0A926ZH76"/>
<dbReference type="InterPro" id="IPR017441">
    <property type="entry name" value="Protein_kinase_ATP_BS"/>
</dbReference>